<feature type="compositionally biased region" description="Basic and acidic residues" evidence="1">
    <location>
        <begin position="99"/>
        <end position="130"/>
    </location>
</feature>
<keyword evidence="2" id="KW-1133">Transmembrane helix</keyword>
<feature type="region of interest" description="Disordered" evidence="1">
    <location>
        <begin position="79"/>
        <end position="197"/>
    </location>
</feature>
<name>A0AAT9F8F6_9BACT</name>
<dbReference type="AlphaFoldDB" id="A0AAT9F8F6"/>
<reference evidence="6" key="1">
    <citation type="journal article" date="2014" name="Appl. Environ. Microbiol.">
        <title>Molecular Epidemiology of Cases of Mycoplasma californicum Infection in Japan.</title>
        <authorList>
            <person name="Hata E."/>
            <person name="Suzuki K."/>
            <person name="Hanyu H."/>
            <person name="Itoh M."/>
            <person name="Higuchi H."/>
            <person name="Kobayashi H."/>
        </authorList>
    </citation>
    <scope>NUCLEOTIDE SEQUENCE</scope>
    <source>
        <strain evidence="6">HAZ160_1</strain>
    </source>
</reference>
<dbReference type="InterPro" id="IPR030941">
    <property type="entry name" value="Predic_Ig_block"/>
</dbReference>
<evidence type="ECO:0000256" key="1">
    <source>
        <dbReference type="SAM" id="MobiDB-lite"/>
    </source>
</evidence>
<organism evidence="6">
    <name type="scientific">Mycoplasmopsis californica HAZ160_1</name>
    <dbReference type="NCBI Taxonomy" id="1397850"/>
    <lineage>
        <taxon>Bacteria</taxon>
        <taxon>Bacillati</taxon>
        <taxon>Mycoplasmatota</taxon>
        <taxon>Mycoplasmoidales</taxon>
        <taxon>Metamycoplasmataceae</taxon>
        <taxon>Mycoplasmopsis</taxon>
    </lineage>
</organism>
<dbReference type="InterPro" id="IPR030942">
    <property type="entry name" value="Mycoplas_M_dom"/>
</dbReference>
<dbReference type="NCBIfam" id="TIGR04526">
    <property type="entry name" value="predic_Ig_block"/>
    <property type="match status" value="1"/>
</dbReference>
<dbReference type="EMBL" id="AP013353">
    <property type="protein sequence ID" value="BAP01193.1"/>
    <property type="molecule type" value="Genomic_DNA"/>
</dbReference>
<reference evidence="6" key="4">
    <citation type="submission" date="2024-06" db="EMBL/GenBank/DDBJ databases">
        <authorList>
            <consortium name="Mycoplasma californicum genome sequencing consortium"/>
            <person name="Hata E."/>
            <person name="Tanaka K."/>
            <person name="Tamamura Y."/>
        </authorList>
    </citation>
    <scope>NUCLEOTIDE SEQUENCE</scope>
    <source>
        <strain evidence="6">HAZ160_1</strain>
    </source>
</reference>
<dbReference type="InterPro" id="IPR058860">
    <property type="entry name" value="MIB_M2"/>
</dbReference>
<sequence>MSFWKQKRNKIIIGAVSGTIIVSTLGATVVYTLTASVKNSLTYKTQAPASANFIANNNLDLNSAVISNADANLREIIQSEQPKPEKPKPEIINIAPKPPEPKTEPIKVEPKKVEKVKTEKPKPKSEEKNKKITPLKHKRQPLKINKLPPVLKPAEPKKPKDEIKQKNDKKPVLPTEKPAIRVEKPKPPIPAPPVINTTPLPPANTTPSFVPAPEDVAPAPAETKIINTQIEIAGKLVNAKVQVKIQRIVSQYDIKKGIANREEYVNSSVDKIISVETTPELEKANLLIGLGDGQSNSGIRAKYIANLIADDIKNFQHQPEKFQQHIKNNWENFWQKQFDRWKLLFDSNNVVKFIKQEKLQEYQNTNWSSIEHRYLWLYHNLDWSKITELTDRAKRFLAEGFTISEENSFLTEDGKIDAWASSLPRKYNSVISRIDRDNKTKRFIDYDDGDKGPFFRSPDDIKNGIYPGWTNSNVTEEEKFKSLNIQKTDGINIIRKTRDKEEAGKINEVNVLEIDAANEDGYQKTINILKDVKKHPEWNIKSFKIFNMGKNDSSQKFKDILSELPDDIGQLELSFSDTATNTGSLIALENKNIKELSLYTLGNSLLEDWKINPLALKNTRWVNTNDYNVSHEFKKGSQIATRITFNTLSFDAGDYQPDKSDPYERINDGLRMAYWVRNNEPIFQGQYGPGKDDPDNNEHTNSYPTALDFSNIPQIKTLKGLIFKDIIKPQNGSRKITKVTFFNDKKHFELSENDLNDAGFENIVNNPPYEKGKIAFSNGNTTQEIKINSTTILSANAIHNLHKFIEFARNNNEFKGTIIIQLGADELKAQLEQAGFKVEQRDGDLEYA</sequence>
<feature type="domain" description="Mycoplasma immunoglobulin binding protein M2" evidence="5">
    <location>
        <begin position="645"/>
        <end position="839"/>
    </location>
</feature>
<evidence type="ECO:0000259" key="4">
    <source>
        <dbReference type="Pfam" id="PF26361"/>
    </source>
</evidence>
<dbReference type="InterPro" id="IPR058861">
    <property type="entry name" value="MIB_arm"/>
</dbReference>
<feature type="compositionally biased region" description="Basic residues" evidence="1">
    <location>
        <begin position="131"/>
        <end position="141"/>
    </location>
</feature>
<dbReference type="Pfam" id="PF26361">
    <property type="entry name" value="MIB_arm"/>
    <property type="match status" value="1"/>
</dbReference>
<feature type="region of interest" description="Disordered" evidence="1">
    <location>
        <begin position="684"/>
        <end position="705"/>
    </location>
</feature>
<feature type="domain" description="Mycoplasma immunoglobulin binding protein arm" evidence="4">
    <location>
        <begin position="299"/>
        <end position="424"/>
    </location>
</feature>
<dbReference type="KEGG" id="mcm:MCAL160_0767"/>
<keyword evidence="2" id="KW-0812">Transmembrane</keyword>
<keyword evidence="2" id="KW-0472">Membrane</keyword>
<dbReference type="RefSeq" id="WP_052462017.1">
    <property type="nucleotide sequence ID" value="NZ_AP013353.1"/>
</dbReference>
<evidence type="ECO:0008006" key="7">
    <source>
        <dbReference type="Google" id="ProtNLM"/>
    </source>
</evidence>
<feature type="domain" description="IgG-blocking virulence" evidence="3">
    <location>
        <begin position="430"/>
        <end position="635"/>
    </location>
</feature>
<gene>
    <name evidence="6" type="ORF">MCAL160_0767</name>
</gene>
<reference evidence="6" key="2">
    <citation type="journal article" date="2014" name="Genome Announc.">
        <title>Complete Genome Sequence of Mycoplasma californicum Strain HAZ160_1 from Bovine Mastitic Milk in Japan.</title>
        <authorList>
            <person name="Hata E."/>
            <person name="Murakami K."/>
        </authorList>
    </citation>
    <scope>NUCLEOTIDE SEQUENCE</scope>
    <source>
        <strain evidence="6">HAZ160_1</strain>
    </source>
</reference>
<proteinExistence type="predicted"/>
<evidence type="ECO:0000313" key="6">
    <source>
        <dbReference type="EMBL" id="BAP01193.1"/>
    </source>
</evidence>
<feature type="compositionally biased region" description="Pro residues" evidence="1">
    <location>
        <begin position="187"/>
        <end position="197"/>
    </location>
</feature>
<dbReference type="Pfam" id="PF26364">
    <property type="entry name" value="MIB_M2"/>
    <property type="match status" value="1"/>
</dbReference>
<dbReference type="Pfam" id="PF26360">
    <property type="entry name" value="MIB_M1"/>
    <property type="match status" value="1"/>
</dbReference>
<feature type="compositionally biased region" description="Basic and acidic residues" evidence="1">
    <location>
        <begin position="154"/>
        <end position="171"/>
    </location>
</feature>
<evidence type="ECO:0000256" key="2">
    <source>
        <dbReference type="SAM" id="Phobius"/>
    </source>
</evidence>
<evidence type="ECO:0000259" key="3">
    <source>
        <dbReference type="Pfam" id="PF26360"/>
    </source>
</evidence>
<evidence type="ECO:0000259" key="5">
    <source>
        <dbReference type="Pfam" id="PF26364"/>
    </source>
</evidence>
<accession>A0AAT9F8F6</accession>
<reference evidence="6" key="3">
    <citation type="journal article" date="2019" name="Vet. Microbiol.">
        <title>Mutations associated with change of susceptibility to lincosamides and/or macrolides in field and laboratory-derived Mycoplasma californicum strains in Japan, and development of a rapid detection method for these mutations.</title>
        <authorList>
            <person name="Hata E."/>
            <person name="Nagai K."/>
            <person name="Murakami K."/>
        </authorList>
    </citation>
    <scope>NUCLEOTIDE SEQUENCE</scope>
    <source>
        <strain evidence="6">HAZ160_1</strain>
    </source>
</reference>
<feature type="transmembrane region" description="Helical" evidence="2">
    <location>
        <begin position="12"/>
        <end position="33"/>
    </location>
</feature>
<protein>
    <recommendedName>
        <fullName evidence="7">Immunoglobulin-blocking virulence protein</fullName>
    </recommendedName>
</protein>